<accession>A0ABT8BJD8</accession>
<keyword evidence="6" id="KW-1185">Reference proteome</keyword>
<dbReference type="Gene3D" id="2.40.100.10">
    <property type="entry name" value="Cyclophilin-like"/>
    <property type="match status" value="1"/>
</dbReference>
<dbReference type="PANTHER" id="PTHR43309:SF5">
    <property type="entry name" value="5-OXOPROLINASE SUBUNIT C"/>
    <property type="match status" value="1"/>
</dbReference>
<name>A0ABT8BJD8_9HYPH</name>
<dbReference type="SUPFAM" id="SSF50891">
    <property type="entry name" value="Cyclophilin-like"/>
    <property type="match status" value="1"/>
</dbReference>
<dbReference type="Proteomes" id="UP001224644">
    <property type="component" value="Unassembled WGS sequence"/>
</dbReference>
<evidence type="ECO:0000313" key="5">
    <source>
        <dbReference type="EMBL" id="MDN3591294.1"/>
    </source>
</evidence>
<dbReference type="InterPro" id="IPR003778">
    <property type="entry name" value="CT_A_B"/>
</dbReference>
<organism evidence="5 6">
    <name type="scientific">Methylobacterium adhaesivum</name>
    <dbReference type="NCBI Taxonomy" id="333297"/>
    <lineage>
        <taxon>Bacteria</taxon>
        <taxon>Pseudomonadati</taxon>
        <taxon>Pseudomonadota</taxon>
        <taxon>Alphaproteobacteria</taxon>
        <taxon>Hyphomicrobiales</taxon>
        <taxon>Methylobacteriaceae</taxon>
        <taxon>Methylobacterium</taxon>
    </lineage>
</organism>
<keyword evidence="1" id="KW-0547">Nucleotide-binding</keyword>
<evidence type="ECO:0000313" key="6">
    <source>
        <dbReference type="Proteomes" id="UP001224644"/>
    </source>
</evidence>
<dbReference type="EMBL" id="JAUFPX010000008">
    <property type="protein sequence ID" value="MDN3591294.1"/>
    <property type="molecule type" value="Genomic_DNA"/>
</dbReference>
<dbReference type="RefSeq" id="WP_238225100.1">
    <property type="nucleotide sequence ID" value="NZ_BPQD01000010.1"/>
</dbReference>
<dbReference type="PANTHER" id="PTHR43309">
    <property type="entry name" value="5-OXOPROLINASE SUBUNIT C"/>
    <property type="match status" value="1"/>
</dbReference>
<comment type="caution">
    <text evidence="5">The sequence shown here is derived from an EMBL/GenBank/DDBJ whole genome shotgun (WGS) entry which is preliminary data.</text>
</comment>
<evidence type="ECO:0000256" key="2">
    <source>
        <dbReference type="ARBA" id="ARBA00022801"/>
    </source>
</evidence>
<keyword evidence="3" id="KW-0067">ATP-binding</keyword>
<reference evidence="6" key="1">
    <citation type="journal article" date="2019" name="Int. J. Syst. Evol. Microbiol.">
        <title>The Global Catalogue of Microorganisms (GCM) 10K type strain sequencing project: providing services to taxonomists for standard genome sequencing and annotation.</title>
        <authorList>
            <consortium name="The Broad Institute Genomics Platform"/>
            <consortium name="The Broad Institute Genome Sequencing Center for Infectious Disease"/>
            <person name="Wu L."/>
            <person name="Ma J."/>
        </authorList>
    </citation>
    <scope>NUCLEOTIDE SEQUENCE [LARGE SCALE GENOMIC DNA]</scope>
    <source>
        <strain evidence="6">CECT 7069</strain>
    </source>
</reference>
<evidence type="ECO:0000256" key="3">
    <source>
        <dbReference type="ARBA" id="ARBA00022840"/>
    </source>
</evidence>
<dbReference type="SMART" id="SM00797">
    <property type="entry name" value="AHS2"/>
    <property type="match status" value="1"/>
</dbReference>
<sequence>MSGRLAVLACTGAASLQDAGRRGYQRQGLSASGPMDALALAAANVLVGNPTGTVAIEFGLGGGRFRQEGGEAWLALAGAPCVLRVDGVPVPDHRAFLLTEGSSLVVEPPRRGVYAYLAVAGGFAVPEILGSRSLHQRAGLGGLDGRVLRVGDRLDGIGAPGGESPPGIHASLDPLPLDGEAPVRVVLGPQDDHFPPEALAIFAEAAFTVSHRADRMGIQLDGPALAHGRHGYNIVSDATVMGAVQVPGSGRPIVLMADRQTTGGYPKIATVISADLRRVAQRRPGEAIRFRPIALADAFALARERMAVIADLPRLARAHGTRMAESLASANLAGVAVDAFADPLGDGM</sequence>
<gene>
    <name evidence="5" type="ORF">QWZ12_11790</name>
</gene>
<dbReference type="InterPro" id="IPR029000">
    <property type="entry name" value="Cyclophilin-like_dom_sf"/>
</dbReference>
<keyword evidence="2" id="KW-0378">Hydrolase</keyword>
<dbReference type="Pfam" id="PF02626">
    <property type="entry name" value="CT_A_B"/>
    <property type="match status" value="1"/>
</dbReference>
<evidence type="ECO:0000259" key="4">
    <source>
        <dbReference type="SMART" id="SM00797"/>
    </source>
</evidence>
<evidence type="ECO:0000256" key="1">
    <source>
        <dbReference type="ARBA" id="ARBA00022741"/>
    </source>
</evidence>
<protein>
    <submittedName>
        <fullName evidence="5">Biotin-dependent carboxyltransferase family protein</fullName>
    </submittedName>
</protein>
<dbReference type="NCBIfam" id="TIGR00724">
    <property type="entry name" value="urea_amlyse_rel"/>
    <property type="match status" value="1"/>
</dbReference>
<feature type="domain" description="Carboxyltransferase" evidence="4">
    <location>
        <begin position="26"/>
        <end position="308"/>
    </location>
</feature>
<dbReference type="InterPro" id="IPR052708">
    <property type="entry name" value="PxpC"/>
</dbReference>
<proteinExistence type="predicted"/>